<sequence length="223" mass="24150">MGIRRRNHRPAARPLDASWIESDDAGLLQSSSASTRDGTSTLSRKDTNAKKDSPEAQQLDVPDASQNHSAHSRSPAPSQSSGGFKPSTSVSADDASFTSQQGPETTKPHHQRPARKRRYANKHHSHWLEEGDQATDNNNTHQPQAKSSRSQPQADSSQPYSVSTQQQGQHQHWGAAAGEVEVPSAPSTKSPSIFRPGQYFTDQGCDAPPVTPTVHPNYSPFVG</sequence>
<feature type="region of interest" description="Disordered" evidence="1">
    <location>
        <begin position="1"/>
        <end position="223"/>
    </location>
</feature>
<dbReference type="AlphaFoldDB" id="A0A9P9KTL1"/>
<name>A0A9P9KTL1_FUSSL</name>
<dbReference type="Proteomes" id="UP000736672">
    <property type="component" value="Unassembled WGS sequence"/>
</dbReference>
<gene>
    <name evidence="2" type="ORF">B0J15DRAFT_462271</name>
</gene>
<feature type="compositionally biased region" description="Polar residues" evidence="1">
    <location>
        <begin position="134"/>
        <end position="164"/>
    </location>
</feature>
<feature type="compositionally biased region" description="Basic residues" evidence="1">
    <location>
        <begin position="108"/>
        <end position="125"/>
    </location>
</feature>
<accession>A0A9P9KTL1</accession>
<evidence type="ECO:0000313" key="3">
    <source>
        <dbReference type="Proteomes" id="UP000736672"/>
    </source>
</evidence>
<keyword evidence="3" id="KW-1185">Reference proteome</keyword>
<feature type="compositionally biased region" description="Low complexity" evidence="1">
    <location>
        <begin position="165"/>
        <end position="178"/>
    </location>
</feature>
<protein>
    <submittedName>
        <fullName evidence="2">Uncharacterized protein</fullName>
    </submittedName>
</protein>
<feature type="compositionally biased region" description="Polar residues" evidence="1">
    <location>
        <begin position="75"/>
        <end position="104"/>
    </location>
</feature>
<feature type="compositionally biased region" description="Basic and acidic residues" evidence="1">
    <location>
        <begin position="43"/>
        <end position="54"/>
    </location>
</feature>
<evidence type="ECO:0000256" key="1">
    <source>
        <dbReference type="SAM" id="MobiDB-lite"/>
    </source>
</evidence>
<feature type="compositionally biased region" description="Basic residues" evidence="1">
    <location>
        <begin position="1"/>
        <end position="11"/>
    </location>
</feature>
<evidence type="ECO:0000313" key="2">
    <source>
        <dbReference type="EMBL" id="KAH7268242.1"/>
    </source>
</evidence>
<reference evidence="2" key="1">
    <citation type="journal article" date="2021" name="Nat. Commun.">
        <title>Genetic determinants of endophytism in the Arabidopsis root mycobiome.</title>
        <authorList>
            <person name="Mesny F."/>
            <person name="Miyauchi S."/>
            <person name="Thiergart T."/>
            <person name="Pickel B."/>
            <person name="Atanasova L."/>
            <person name="Karlsson M."/>
            <person name="Huettel B."/>
            <person name="Barry K.W."/>
            <person name="Haridas S."/>
            <person name="Chen C."/>
            <person name="Bauer D."/>
            <person name="Andreopoulos W."/>
            <person name="Pangilinan J."/>
            <person name="LaButti K."/>
            <person name="Riley R."/>
            <person name="Lipzen A."/>
            <person name="Clum A."/>
            <person name="Drula E."/>
            <person name="Henrissat B."/>
            <person name="Kohler A."/>
            <person name="Grigoriev I.V."/>
            <person name="Martin F.M."/>
            <person name="Hacquard S."/>
        </authorList>
    </citation>
    <scope>NUCLEOTIDE SEQUENCE</scope>
    <source>
        <strain evidence="2">FSSC 5 MPI-SDFR-AT-0091</strain>
    </source>
</reference>
<feature type="compositionally biased region" description="Polar residues" evidence="1">
    <location>
        <begin position="28"/>
        <end position="42"/>
    </location>
</feature>
<organism evidence="2 3">
    <name type="scientific">Fusarium solani</name>
    <name type="common">Filamentous fungus</name>
    <dbReference type="NCBI Taxonomy" id="169388"/>
    <lineage>
        <taxon>Eukaryota</taxon>
        <taxon>Fungi</taxon>
        <taxon>Dikarya</taxon>
        <taxon>Ascomycota</taxon>
        <taxon>Pezizomycotina</taxon>
        <taxon>Sordariomycetes</taxon>
        <taxon>Hypocreomycetidae</taxon>
        <taxon>Hypocreales</taxon>
        <taxon>Nectriaceae</taxon>
        <taxon>Fusarium</taxon>
        <taxon>Fusarium solani species complex</taxon>
    </lineage>
</organism>
<proteinExistence type="predicted"/>
<dbReference type="EMBL" id="JAGTJS010000005">
    <property type="protein sequence ID" value="KAH7268242.1"/>
    <property type="molecule type" value="Genomic_DNA"/>
</dbReference>
<comment type="caution">
    <text evidence="2">The sequence shown here is derived from an EMBL/GenBank/DDBJ whole genome shotgun (WGS) entry which is preliminary data.</text>
</comment>